<evidence type="ECO:0000313" key="4">
    <source>
        <dbReference type="Proteomes" id="UP000664169"/>
    </source>
</evidence>
<proteinExistence type="predicted"/>
<protein>
    <recommendedName>
        <fullName evidence="2">PKS/mFAS DH domain-containing protein</fullName>
    </recommendedName>
</protein>
<evidence type="ECO:0000256" key="1">
    <source>
        <dbReference type="PROSITE-ProRule" id="PRU01363"/>
    </source>
</evidence>
<reference evidence="3" key="1">
    <citation type="submission" date="2021-03" db="EMBL/GenBank/DDBJ databases">
        <authorList>
            <person name="Tagirdzhanova G."/>
        </authorList>
    </citation>
    <scope>NUCLEOTIDE SEQUENCE</scope>
</reference>
<keyword evidence="4" id="KW-1185">Reference proteome</keyword>
<dbReference type="PROSITE" id="PS52019">
    <property type="entry name" value="PKS_MFAS_DH"/>
    <property type="match status" value="1"/>
</dbReference>
<dbReference type="OrthoDB" id="329835at2759"/>
<accession>A0A8H3EHN0</accession>
<feature type="region of interest" description="C-terminal hotdog fold" evidence="1">
    <location>
        <begin position="110"/>
        <end position="274"/>
    </location>
</feature>
<name>A0A8H3EHN0_9LECA</name>
<dbReference type="AlphaFoldDB" id="A0A8H3EHN0"/>
<feature type="domain" description="PKS/mFAS DH" evidence="2">
    <location>
        <begin position="1"/>
        <end position="274"/>
    </location>
</feature>
<dbReference type="EMBL" id="CAJPDQ010000002">
    <property type="protein sequence ID" value="CAF9905862.1"/>
    <property type="molecule type" value="Genomic_DNA"/>
</dbReference>
<dbReference type="Gene3D" id="3.10.129.110">
    <property type="entry name" value="Polyketide synthase dehydratase"/>
    <property type="match status" value="1"/>
</dbReference>
<comment type="caution">
    <text evidence="3">The sequence shown here is derived from an EMBL/GenBank/DDBJ whole genome shotgun (WGS) entry which is preliminary data.</text>
</comment>
<dbReference type="Proteomes" id="UP000664169">
    <property type="component" value="Unassembled WGS sequence"/>
</dbReference>
<dbReference type="InterPro" id="IPR049551">
    <property type="entry name" value="PKS_DH_C"/>
</dbReference>
<dbReference type="Pfam" id="PF14765">
    <property type="entry name" value="PS-DH"/>
    <property type="match status" value="1"/>
</dbReference>
<dbReference type="InterPro" id="IPR049900">
    <property type="entry name" value="PKS_mFAS_DH"/>
</dbReference>
<evidence type="ECO:0000313" key="3">
    <source>
        <dbReference type="EMBL" id="CAF9905862.1"/>
    </source>
</evidence>
<evidence type="ECO:0000259" key="2">
    <source>
        <dbReference type="PROSITE" id="PS52019"/>
    </source>
</evidence>
<dbReference type="InterPro" id="IPR042104">
    <property type="entry name" value="PKS_dehydratase_sf"/>
</dbReference>
<comment type="caution">
    <text evidence="1">Lacks conserved residue(s) required for the propagation of feature annotation.</text>
</comment>
<sequence>MYHHKLGGAVVFRGAGHFSLPIEAYLQIHGVTPEELDSISLRDVRIIVLDTDDGIEIHTRLTKPSDESDLYKFSAKSVSGNIWTVHTEGFITKVSRQDSAGWPHHPKALHRKTQPKRWYEAFNRVGFAYGPPFQTMGPLRSNGRQHAAAATVRIQRNLVSWLESPDTSCIQVPLMNVCMLLLLRFIKHKQGLGHTLLLIEEYTSLVSSLQAALPKFSELGIIISIGDGKIELSQEGAQVSFLKSDIQAALEHRPEIAIFHDSVTPDSVAAKAVANSNYKGDDPFLLALQPED</sequence>
<organism evidence="3 4">
    <name type="scientific">Gomphillus americanus</name>
    <dbReference type="NCBI Taxonomy" id="1940652"/>
    <lineage>
        <taxon>Eukaryota</taxon>
        <taxon>Fungi</taxon>
        <taxon>Dikarya</taxon>
        <taxon>Ascomycota</taxon>
        <taxon>Pezizomycotina</taxon>
        <taxon>Lecanoromycetes</taxon>
        <taxon>OSLEUM clade</taxon>
        <taxon>Ostropomycetidae</taxon>
        <taxon>Ostropales</taxon>
        <taxon>Graphidaceae</taxon>
        <taxon>Gomphilloideae</taxon>
        <taxon>Gomphillus</taxon>
    </lineage>
</organism>
<feature type="region of interest" description="N-terminal hotdog fold" evidence="1">
    <location>
        <begin position="1"/>
        <end position="98"/>
    </location>
</feature>
<gene>
    <name evidence="3" type="ORF">GOMPHAMPRED_003392</name>
</gene>